<dbReference type="Proteomes" id="UP000780801">
    <property type="component" value="Unassembled WGS sequence"/>
</dbReference>
<proteinExistence type="predicted"/>
<evidence type="ECO:0000313" key="4">
    <source>
        <dbReference type="Proteomes" id="UP000780801"/>
    </source>
</evidence>
<accession>A0A9P6KE55</accession>
<evidence type="ECO:0000313" key="3">
    <source>
        <dbReference type="EMBL" id="KAF9582204.1"/>
    </source>
</evidence>
<name>A0A9P6KE55_9FUNG</name>
<keyword evidence="2" id="KW-0472">Membrane</keyword>
<protein>
    <submittedName>
        <fullName evidence="3">Uncharacterized protein</fullName>
    </submittedName>
</protein>
<feature type="compositionally biased region" description="Low complexity" evidence="1">
    <location>
        <begin position="53"/>
        <end position="62"/>
    </location>
</feature>
<feature type="non-terminal residue" evidence="3">
    <location>
        <position position="197"/>
    </location>
</feature>
<feature type="compositionally biased region" description="Polar residues" evidence="1">
    <location>
        <begin position="16"/>
        <end position="30"/>
    </location>
</feature>
<reference evidence="3" key="1">
    <citation type="journal article" date="2020" name="Fungal Divers.">
        <title>Resolving the Mortierellaceae phylogeny through synthesis of multi-gene phylogenetics and phylogenomics.</title>
        <authorList>
            <person name="Vandepol N."/>
            <person name="Liber J."/>
            <person name="Desiro A."/>
            <person name="Na H."/>
            <person name="Kennedy M."/>
            <person name="Barry K."/>
            <person name="Grigoriev I.V."/>
            <person name="Miller A.N."/>
            <person name="O'Donnell K."/>
            <person name="Stajich J.E."/>
            <person name="Bonito G."/>
        </authorList>
    </citation>
    <scope>NUCLEOTIDE SEQUENCE</scope>
    <source>
        <strain evidence="3">KOD1015</strain>
    </source>
</reference>
<feature type="region of interest" description="Disordered" evidence="1">
    <location>
        <begin position="1"/>
        <end position="150"/>
    </location>
</feature>
<sequence length="197" mass="20347">MPAHTSDSEPAIYNHPSKTSHYSSRANANVSGLKHASHLDMDNSLQRPQNGRSSSLSSSSSSNGQSTLHHKGSLHDLQAKATGTGPGTRPGTASGVNHLHSNGTNPVLSQSSPTSSSSSSSAHASRGGPSVAAGDKTRRPAGPDAVGGEYSSHGAHSWPILFAVIPPLGSLLFGKSDVFSDILTLTLIAFFLYNIIK</sequence>
<organism evidence="3 4">
    <name type="scientific">Lunasporangiospora selenospora</name>
    <dbReference type="NCBI Taxonomy" id="979761"/>
    <lineage>
        <taxon>Eukaryota</taxon>
        <taxon>Fungi</taxon>
        <taxon>Fungi incertae sedis</taxon>
        <taxon>Mucoromycota</taxon>
        <taxon>Mortierellomycotina</taxon>
        <taxon>Mortierellomycetes</taxon>
        <taxon>Mortierellales</taxon>
        <taxon>Mortierellaceae</taxon>
        <taxon>Lunasporangiospora</taxon>
    </lineage>
</organism>
<keyword evidence="2" id="KW-1133">Transmembrane helix</keyword>
<feature type="compositionally biased region" description="Low complexity" evidence="1">
    <location>
        <begin position="109"/>
        <end position="130"/>
    </location>
</feature>
<evidence type="ECO:0000256" key="2">
    <source>
        <dbReference type="SAM" id="Phobius"/>
    </source>
</evidence>
<comment type="caution">
    <text evidence="3">The sequence shown here is derived from an EMBL/GenBank/DDBJ whole genome shotgun (WGS) entry which is preliminary data.</text>
</comment>
<dbReference type="OrthoDB" id="10263751at2759"/>
<gene>
    <name evidence="3" type="ORF">BGW38_000509</name>
</gene>
<evidence type="ECO:0000256" key="1">
    <source>
        <dbReference type="SAM" id="MobiDB-lite"/>
    </source>
</evidence>
<dbReference type="EMBL" id="JAABOA010001139">
    <property type="protein sequence ID" value="KAF9582204.1"/>
    <property type="molecule type" value="Genomic_DNA"/>
</dbReference>
<feature type="compositionally biased region" description="Polar residues" evidence="1">
    <location>
        <begin position="43"/>
        <end position="52"/>
    </location>
</feature>
<keyword evidence="4" id="KW-1185">Reference proteome</keyword>
<dbReference type="AlphaFoldDB" id="A0A9P6KE55"/>
<keyword evidence="2" id="KW-0812">Transmembrane</keyword>
<feature type="transmembrane region" description="Helical" evidence="2">
    <location>
        <begin position="178"/>
        <end position="196"/>
    </location>
</feature>
<feature type="compositionally biased region" description="Polar residues" evidence="1">
    <location>
        <begin position="99"/>
        <end position="108"/>
    </location>
</feature>